<proteinExistence type="predicted"/>
<accession>A0A6A6ETB8</accession>
<keyword evidence="1" id="KW-0175">Coiled coil</keyword>
<gene>
    <name evidence="2" type="ORF">K469DRAFT_681715</name>
</gene>
<evidence type="ECO:0000313" key="3">
    <source>
        <dbReference type="Proteomes" id="UP000800200"/>
    </source>
</evidence>
<protein>
    <submittedName>
        <fullName evidence="2">Uncharacterized protein</fullName>
    </submittedName>
</protein>
<reference evidence="2" key="1">
    <citation type="journal article" date="2020" name="Stud. Mycol.">
        <title>101 Dothideomycetes genomes: a test case for predicting lifestyles and emergence of pathogens.</title>
        <authorList>
            <person name="Haridas S."/>
            <person name="Albert R."/>
            <person name="Binder M."/>
            <person name="Bloem J."/>
            <person name="Labutti K."/>
            <person name="Salamov A."/>
            <person name="Andreopoulos B."/>
            <person name="Baker S."/>
            <person name="Barry K."/>
            <person name="Bills G."/>
            <person name="Bluhm B."/>
            <person name="Cannon C."/>
            <person name="Castanera R."/>
            <person name="Culley D."/>
            <person name="Daum C."/>
            <person name="Ezra D."/>
            <person name="Gonzalez J."/>
            <person name="Henrissat B."/>
            <person name="Kuo A."/>
            <person name="Liang C."/>
            <person name="Lipzen A."/>
            <person name="Lutzoni F."/>
            <person name="Magnuson J."/>
            <person name="Mondo S."/>
            <person name="Nolan M."/>
            <person name="Ohm R."/>
            <person name="Pangilinan J."/>
            <person name="Park H.-J."/>
            <person name="Ramirez L."/>
            <person name="Alfaro M."/>
            <person name="Sun H."/>
            <person name="Tritt A."/>
            <person name="Yoshinaga Y."/>
            <person name="Zwiers L.-H."/>
            <person name="Turgeon B."/>
            <person name="Goodwin S."/>
            <person name="Spatafora J."/>
            <person name="Crous P."/>
            <person name="Grigoriev I."/>
        </authorList>
    </citation>
    <scope>NUCLEOTIDE SEQUENCE</scope>
    <source>
        <strain evidence="2">CBS 207.26</strain>
    </source>
</reference>
<dbReference type="AlphaFoldDB" id="A0A6A6ETB8"/>
<sequence length="212" mass="25004">MIPGSHLRRLEIELEEDRVARMMRRFLGPWCDHGFYEACTPSLPSQARKYRAALRELQKLCQKRAKKLPLAFIIRVLDPKASQSRKGVEVWHVSPFILALVPHVKTLRVFLDACPTFEANHGARKPKWQFHNHRPLQTNALAVQLTLHREPRASPGVSAWLEQHSEMYWAKEEEWKAKHAEYEKKRKVEEEEQKAKLAEFVEKRRAEEKRKN</sequence>
<evidence type="ECO:0000313" key="2">
    <source>
        <dbReference type="EMBL" id="KAF2195397.1"/>
    </source>
</evidence>
<name>A0A6A6ETB8_9PEZI</name>
<feature type="coiled-coil region" evidence="1">
    <location>
        <begin position="172"/>
        <end position="210"/>
    </location>
</feature>
<evidence type="ECO:0000256" key="1">
    <source>
        <dbReference type="SAM" id="Coils"/>
    </source>
</evidence>
<organism evidence="2 3">
    <name type="scientific">Zopfia rhizophila CBS 207.26</name>
    <dbReference type="NCBI Taxonomy" id="1314779"/>
    <lineage>
        <taxon>Eukaryota</taxon>
        <taxon>Fungi</taxon>
        <taxon>Dikarya</taxon>
        <taxon>Ascomycota</taxon>
        <taxon>Pezizomycotina</taxon>
        <taxon>Dothideomycetes</taxon>
        <taxon>Dothideomycetes incertae sedis</taxon>
        <taxon>Zopfiaceae</taxon>
        <taxon>Zopfia</taxon>
    </lineage>
</organism>
<keyword evidence="3" id="KW-1185">Reference proteome</keyword>
<dbReference type="EMBL" id="ML994610">
    <property type="protein sequence ID" value="KAF2195397.1"/>
    <property type="molecule type" value="Genomic_DNA"/>
</dbReference>
<dbReference type="Proteomes" id="UP000800200">
    <property type="component" value="Unassembled WGS sequence"/>
</dbReference>